<evidence type="ECO:0000256" key="2">
    <source>
        <dbReference type="SAM" id="SignalP"/>
    </source>
</evidence>
<dbReference type="STRING" id="1122189.SAMN02745165_01276"/>
<sequence>MRILLLLSIFLCLSLPVAAKTYSCRDSAGQIHFSDNLQGLPEECLGKEQVVKPGPIDNLQYVPATKLPAQADRDFQRAVRRVEREERLKSETAARFKQEAEELHRNYLQIKDEMSRARRIWDNRSRQKLKQLKIDLADLVGEKEELLLEIEEQNLASQDRQEIEAILQDIKNK</sequence>
<proteinExistence type="predicted"/>
<evidence type="ECO:0000259" key="3">
    <source>
        <dbReference type="Pfam" id="PF13511"/>
    </source>
</evidence>
<dbReference type="RefSeq" id="WP_072906901.1">
    <property type="nucleotide sequence ID" value="NZ_FQZT01000003.1"/>
</dbReference>
<organism evidence="4 5">
    <name type="scientific">Malonomonas rubra DSM 5091</name>
    <dbReference type="NCBI Taxonomy" id="1122189"/>
    <lineage>
        <taxon>Bacteria</taxon>
        <taxon>Pseudomonadati</taxon>
        <taxon>Thermodesulfobacteriota</taxon>
        <taxon>Desulfuromonadia</taxon>
        <taxon>Desulfuromonadales</taxon>
        <taxon>Geopsychrobacteraceae</taxon>
        <taxon>Malonomonas</taxon>
    </lineage>
</organism>
<evidence type="ECO:0000313" key="5">
    <source>
        <dbReference type="Proteomes" id="UP000184171"/>
    </source>
</evidence>
<feature type="signal peptide" evidence="2">
    <location>
        <begin position="1"/>
        <end position="19"/>
    </location>
</feature>
<dbReference type="AlphaFoldDB" id="A0A1M6FGA8"/>
<keyword evidence="2" id="KW-0732">Signal</keyword>
<dbReference type="InterPro" id="IPR025392">
    <property type="entry name" value="DUF4124"/>
</dbReference>
<dbReference type="EMBL" id="FQZT01000003">
    <property type="protein sequence ID" value="SHI96642.1"/>
    <property type="molecule type" value="Genomic_DNA"/>
</dbReference>
<feature type="coiled-coil region" evidence="1">
    <location>
        <begin position="93"/>
        <end position="156"/>
    </location>
</feature>
<evidence type="ECO:0000256" key="1">
    <source>
        <dbReference type="SAM" id="Coils"/>
    </source>
</evidence>
<gene>
    <name evidence="4" type="ORF">SAMN02745165_01276</name>
</gene>
<feature type="chain" id="PRO_5013314092" description="DUF4124 domain-containing protein" evidence="2">
    <location>
        <begin position="20"/>
        <end position="173"/>
    </location>
</feature>
<reference evidence="4 5" key="1">
    <citation type="submission" date="2016-11" db="EMBL/GenBank/DDBJ databases">
        <authorList>
            <person name="Jaros S."/>
            <person name="Januszkiewicz K."/>
            <person name="Wedrychowicz H."/>
        </authorList>
    </citation>
    <scope>NUCLEOTIDE SEQUENCE [LARGE SCALE GENOMIC DNA]</scope>
    <source>
        <strain evidence="4 5">DSM 5091</strain>
    </source>
</reference>
<evidence type="ECO:0000313" key="4">
    <source>
        <dbReference type="EMBL" id="SHI96642.1"/>
    </source>
</evidence>
<dbReference type="Proteomes" id="UP000184171">
    <property type="component" value="Unassembled WGS sequence"/>
</dbReference>
<keyword evidence="1" id="KW-0175">Coiled coil</keyword>
<protein>
    <recommendedName>
        <fullName evidence="3">DUF4124 domain-containing protein</fullName>
    </recommendedName>
</protein>
<accession>A0A1M6FGA8</accession>
<dbReference type="Pfam" id="PF13511">
    <property type="entry name" value="DUF4124"/>
    <property type="match status" value="1"/>
</dbReference>
<dbReference type="OrthoDB" id="9889952at2"/>
<name>A0A1M6FGA8_MALRU</name>
<feature type="domain" description="DUF4124" evidence="3">
    <location>
        <begin position="10"/>
        <end position="44"/>
    </location>
</feature>
<keyword evidence="5" id="KW-1185">Reference proteome</keyword>